<organism evidence="2">
    <name type="scientific">Veillonella ratti</name>
    <dbReference type="NCBI Taxonomy" id="103892"/>
    <lineage>
        <taxon>Bacteria</taxon>
        <taxon>Bacillati</taxon>
        <taxon>Bacillota</taxon>
        <taxon>Negativicutes</taxon>
        <taxon>Veillonellales</taxon>
        <taxon>Veillonellaceae</taxon>
        <taxon>Veillonella</taxon>
    </lineage>
</organism>
<dbReference type="EMBL" id="CACRUX010000063">
    <property type="protein sequence ID" value="VYU32631.1"/>
    <property type="molecule type" value="Genomic_DNA"/>
</dbReference>
<dbReference type="Gene3D" id="3.40.50.300">
    <property type="entry name" value="P-loop containing nucleotide triphosphate hydrolases"/>
    <property type="match status" value="1"/>
</dbReference>
<reference evidence="2" key="1">
    <citation type="submission" date="2019-11" db="EMBL/GenBank/DDBJ databases">
        <authorList>
            <person name="Feng L."/>
        </authorList>
    </citation>
    <scope>NUCLEOTIDE SEQUENCE</scope>
    <source>
        <strain evidence="2">VrattiLFYP33</strain>
    </source>
</reference>
<feature type="domain" description="Helicase ATP-binding" evidence="1">
    <location>
        <begin position="13"/>
        <end position="177"/>
    </location>
</feature>
<name>A0A6N3E1N5_9FIRM</name>
<dbReference type="SUPFAM" id="SSF52540">
    <property type="entry name" value="P-loop containing nucleoside triphosphate hydrolases"/>
    <property type="match status" value="2"/>
</dbReference>
<dbReference type="PROSITE" id="PS51192">
    <property type="entry name" value="HELICASE_ATP_BIND_1"/>
    <property type="match status" value="1"/>
</dbReference>
<dbReference type="PANTHER" id="PTHR10799">
    <property type="entry name" value="SNF2/RAD54 HELICASE FAMILY"/>
    <property type="match status" value="1"/>
</dbReference>
<dbReference type="RefSeq" id="WP_009014564.1">
    <property type="nucleotide sequence ID" value="NZ_CACRUX010000063.1"/>
</dbReference>
<dbReference type="InterPro" id="IPR038718">
    <property type="entry name" value="SNF2-like_sf"/>
</dbReference>
<dbReference type="Gene3D" id="3.40.50.10810">
    <property type="entry name" value="Tandem AAA-ATPase domain"/>
    <property type="match status" value="1"/>
</dbReference>
<gene>
    <name evidence="2" type="ORF">VRLFYP33_01742</name>
</gene>
<dbReference type="GeneID" id="92879176"/>
<dbReference type="SMART" id="SM00487">
    <property type="entry name" value="DEXDc"/>
    <property type="match status" value="1"/>
</dbReference>
<dbReference type="AlphaFoldDB" id="A0A6N3E1N5"/>
<evidence type="ECO:0000313" key="2">
    <source>
        <dbReference type="EMBL" id="VYU32631.1"/>
    </source>
</evidence>
<sequence length="457" mass="52174">MKFMPHEYQKYAIEYIKSHPVTALFLDMGLGKTVTTLTAIRDLMYDTFEVQRVLVVAPLRVARDTWPDEIKKWDHLKCLACSVVVGSVPERRRALQQDADIYIVNRENLVWLYENSRLDFDMVVLDELSSFKNHQSKRFRAMKALRPRVKRIVGLTGTPSGNGLMDLWAEFRILDMGKRLGRYISQYRNLYFQPDKRNGMVVYSYKPLPGAEEAIYHQIADITVSMKATDYLKMPELVSVAKEVSLSEKEKERYDELKKYLVLELPGGEVTAANAASLTLKLSQMANGAIYTDDKDVVTIHDRKLDALEDLVESANGKPVLVAYWFKHDKDRIRKRMEARELKESQDFADWNEGKIPVALIHPASAGHGLNLQQGGSILVWFGLTWSMELYQQTNARLWRQGQTDKTVIIQHIVAKSTIDERILKVLEHKDGTQSALIEAVKADLGITDTGKDGIIK</sequence>
<dbReference type="InterPro" id="IPR014001">
    <property type="entry name" value="Helicase_ATP-bd"/>
</dbReference>
<evidence type="ECO:0000259" key="1">
    <source>
        <dbReference type="PROSITE" id="PS51192"/>
    </source>
</evidence>
<dbReference type="GO" id="GO:0005524">
    <property type="term" value="F:ATP binding"/>
    <property type="evidence" value="ECO:0007669"/>
    <property type="project" value="InterPro"/>
</dbReference>
<dbReference type="CDD" id="cd18013">
    <property type="entry name" value="DEXQc_bact_SNF2"/>
    <property type="match status" value="1"/>
</dbReference>
<proteinExistence type="predicted"/>
<accession>A0A6N3E1N5</accession>
<dbReference type="InterPro" id="IPR000330">
    <property type="entry name" value="SNF2_N"/>
</dbReference>
<dbReference type="InterPro" id="IPR027417">
    <property type="entry name" value="P-loop_NTPase"/>
</dbReference>
<dbReference type="Pfam" id="PF00176">
    <property type="entry name" value="SNF2-rel_dom"/>
    <property type="match status" value="1"/>
</dbReference>
<protein>
    <recommendedName>
        <fullName evidence="1">Helicase ATP-binding domain-containing protein</fullName>
    </recommendedName>
</protein>